<keyword evidence="3 6" id="KW-0812">Transmembrane</keyword>
<keyword evidence="4 6" id="KW-1133">Transmembrane helix</keyword>
<dbReference type="Proteomes" id="UP000326178">
    <property type="component" value="Chromosome"/>
</dbReference>
<evidence type="ECO:0000256" key="4">
    <source>
        <dbReference type="ARBA" id="ARBA00022989"/>
    </source>
</evidence>
<accession>A0A5J6FMV4</accession>
<evidence type="ECO:0008006" key="9">
    <source>
        <dbReference type="Google" id="ProtNLM"/>
    </source>
</evidence>
<keyword evidence="8" id="KW-1185">Reference proteome</keyword>
<evidence type="ECO:0000256" key="1">
    <source>
        <dbReference type="ARBA" id="ARBA00004651"/>
    </source>
</evidence>
<dbReference type="GO" id="GO:0005886">
    <property type="term" value="C:plasma membrane"/>
    <property type="evidence" value="ECO:0007669"/>
    <property type="project" value="UniProtKB-SubCell"/>
</dbReference>
<dbReference type="Pfam" id="PF06081">
    <property type="entry name" value="ArAE_1"/>
    <property type="match status" value="1"/>
</dbReference>
<evidence type="ECO:0000313" key="8">
    <source>
        <dbReference type="Proteomes" id="UP000326178"/>
    </source>
</evidence>
<organism evidence="7 8">
    <name type="scientific">Streptomyces nitrosporeus</name>
    <dbReference type="NCBI Taxonomy" id="28894"/>
    <lineage>
        <taxon>Bacteria</taxon>
        <taxon>Bacillati</taxon>
        <taxon>Actinomycetota</taxon>
        <taxon>Actinomycetes</taxon>
        <taxon>Kitasatosporales</taxon>
        <taxon>Streptomycetaceae</taxon>
        <taxon>Streptomyces</taxon>
    </lineage>
</organism>
<proteinExistence type="predicted"/>
<gene>
    <name evidence="7" type="ORF">CP967_33215</name>
</gene>
<evidence type="ECO:0000256" key="2">
    <source>
        <dbReference type="ARBA" id="ARBA00022475"/>
    </source>
</evidence>
<protein>
    <recommendedName>
        <fullName evidence="9">FUSC family protein</fullName>
    </recommendedName>
</protein>
<dbReference type="KEGG" id="snk:CP967_33215"/>
<feature type="transmembrane region" description="Helical" evidence="6">
    <location>
        <begin position="49"/>
        <end position="67"/>
    </location>
</feature>
<keyword evidence="2" id="KW-1003">Cell membrane</keyword>
<dbReference type="OrthoDB" id="4350122at2"/>
<feature type="transmembrane region" description="Helical" evidence="6">
    <location>
        <begin position="79"/>
        <end position="99"/>
    </location>
</feature>
<evidence type="ECO:0000256" key="5">
    <source>
        <dbReference type="ARBA" id="ARBA00023136"/>
    </source>
</evidence>
<name>A0A5J6FMV4_9ACTN</name>
<dbReference type="InterPro" id="IPR010343">
    <property type="entry name" value="ArAE_1"/>
</dbReference>
<evidence type="ECO:0000313" key="7">
    <source>
        <dbReference type="EMBL" id="QEU76190.1"/>
    </source>
</evidence>
<dbReference type="AlphaFoldDB" id="A0A5J6FMV4"/>
<sequence>MPGVSAPAHVIKLVQRTTEPAGAQVLRSTAAAVIAFVVAQWSLPDPHPAPLTAPLTALLVVQVTLYATLTTGIRRVNSVVVGVLIASGFSSLVGLSWWSLGLTIFTSLLIGRVVRVNEFVPEVAISAMLVLGVSQVTDTALERVMETLIGAGVGLLFNLLFAPPVWVETAGASIGGLGERMGAMLRALGDEIGGSHPVGEAAARLHEARRLDHDIVEVDASLRQAEESLMLNPRVRQGLLYRVVLRTGLDTLEICAVVLRVLTRTLTDLAKARTGERLFPEDVADSLRELFGHMSDAVEGFAVMITTPMADSGEEAEERLADALARSRRTRDLVADLLLEDVQEHPRQWQLHGALLAEVDRILDELDIDKRTERLGEELDRRSAQMHERHPRFRAVVRRLRGASRQGPRAEV</sequence>
<keyword evidence="5 6" id="KW-0472">Membrane</keyword>
<comment type="subcellular location">
    <subcellularLocation>
        <location evidence="1">Cell membrane</location>
        <topology evidence="1">Multi-pass membrane protein</topology>
    </subcellularLocation>
</comment>
<dbReference type="EMBL" id="CP023702">
    <property type="protein sequence ID" value="QEU76190.1"/>
    <property type="molecule type" value="Genomic_DNA"/>
</dbReference>
<dbReference type="RefSeq" id="WP_150491508.1">
    <property type="nucleotide sequence ID" value="NZ_BMUV01000012.1"/>
</dbReference>
<reference evidence="7 8" key="1">
    <citation type="submission" date="2017-09" db="EMBL/GenBank/DDBJ databases">
        <authorList>
            <person name="Lee N."/>
            <person name="Cho B.-K."/>
        </authorList>
    </citation>
    <scope>NUCLEOTIDE SEQUENCE [LARGE SCALE GENOMIC DNA]</scope>
    <source>
        <strain evidence="7 8">ATCC 12769</strain>
    </source>
</reference>
<evidence type="ECO:0000256" key="3">
    <source>
        <dbReference type="ARBA" id="ARBA00022692"/>
    </source>
</evidence>
<evidence type="ECO:0000256" key="6">
    <source>
        <dbReference type="SAM" id="Phobius"/>
    </source>
</evidence>